<sequence length="369" mass="40829">MAASRTRTASTCTPKTVRGTHVFKIAGYSLHSALGADASITSATFNIGGHDWFINVYPPGTSSSEEDAGHISAFLYRVATNKHKQQQQLVRASFDFRLVDQTTGQSTVLAKFLPSMISTLHGWGTRRLMNKTKLQASTYLQDDCLVIECDVTVISNEPHVEETAISPKFEVRVPPPNLSDNLGELLGEKKGVDVVFKVRDEVFTAHKIVLALRSPVFDAEFYGPASEERTCRQCITIQDVHPSAFRALLHFIYKGSIIAMEGFDADERMEIIKNLLAAADRYGIERLKLICGGILCKSLDAENVATMLVLAYQHHCGCLKDGCVKFIASSNRIQNVMASQGYEHLKQACPTILIDVLENVTKCMHSFLR</sequence>
<evidence type="ECO:0000259" key="3">
    <source>
        <dbReference type="PROSITE" id="PS50097"/>
    </source>
</evidence>
<comment type="similarity">
    <text evidence="2">Belongs to the Tdpoz family.</text>
</comment>
<dbReference type="Pfam" id="PF00651">
    <property type="entry name" value="BTB"/>
    <property type="match status" value="1"/>
</dbReference>
<dbReference type="InterPro" id="IPR000210">
    <property type="entry name" value="BTB/POZ_dom"/>
</dbReference>
<dbReference type="PANTHER" id="PTHR26379">
    <property type="entry name" value="BTB/POZ AND MATH DOMAIN-CONTAINING PROTEIN 1"/>
    <property type="match status" value="1"/>
</dbReference>
<dbReference type="InterPro" id="IPR008974">
    <property type="entry name" value="TRAF-like"/>
</dbReference>
<protein>
    <submittedName>
        <fullName evidence="5">Uncharacterized protein</fullName>
    </submittedName>
</protein>
<feature type="domain" description="BTB" evidence="3">
    <location>
        <begin position="192"/>
        <end position="261"/>
    </location>
</feature>
<dbReference type="OrthoDB" id="6359816at2759"/>
<feature type="domain" description="MATH" evidence="4">
    <location>
        <begin position="18"/>
        <end position="151"/>
    </location>
</feature>
<dbReference type="SUPFAM" id="SSF54695">
    <property type="entry name" value="POZ domain"/>
    <property type="match status" value="1"/>
</dbReference>
<comment type="caution">
    <text evidence="5">The sequence shown here is derived from an EMBL/GenBank/DDBJ whole genome shotgun (WGS) entry which is preliminary data.</text>
</comment>
<dbReference type="Pfam" id="PF24570">
    <property type="entry name" value="BACK_BPM_SPOP"/>
    <property type="match status" value="1"/>
</dbReference>
<dbReference type="PROSITE" id="PS50144">
    <property type="entry name" value="MATH"/>
    <property type="match status" value="1"/>
</dbReference>
<evidence type="ECO:0000313" key="5">
    <source>
        <dbReference type="EMBL" id="KAF8698191.1"/>
    </source>
</evidence>
<dbReference type="PANTHER" id="PTHR26379:SF474">
    <property type="entry name" value="OS08G0228200 PROTEIN"/>
    <property type="match status" value="1"/>
</dbReference>
<dbReference type="Gene3D" id="3.30.710.10">
    <property type="entry name" value="Potassium Channel Kv1.1, Chain A"/>
    <property type="match status" value="1"/>
</dbReference>
<accession>A0A835ELW5</accession>
<dbReference type="InterPro" id="IPR045005">
    <property type="entry name" value="BPM1-6"/>
</dbReference>
<dbReference type="CDD" id="cd00121">
    <property type="entry name" value="MATH"/>
    <property type="match status" value="1"/>
</dbReference>
<dbReference type="Pfam" id="PF22486">
    <property type="entry name" value="MATH_2"/>
    <property type="match status" value="1"/>
</dbReference>
<gene>
    <name evidence="5" type="ORF">HU200_035710</name>
</gene>
<proteinExistence type="inferred from homology"/>
<keyword evidence="6" id="KW-1185">Reference proteome</keyword>
<dbReference type="InterPro" id="IPR056423">
    <property type="entry name" value="BACK_BPM_SPOP"/>
</dbReference>
<evidence type="ECO:0000256" key="2">
    <source>
        <dbReference type="ARBA" id="ARBA00010846"/>
    </source>
</evidence>
<dbReference type="InterPro" id="IPR011333">
    <property type="entry name" value="SKP1/BTB/POZ_sf"/>
</dbReference>
<evidence type="ECO:0000256" key="1">
    <source>
        <dbReference type="ARBA" id="ARBA00004906"/>
    </source>
</evidence>
<organism evidence="5 6">
    <name type="scientific">Digitaria exilis</name>
    <dbReference type="NCBI Taxonomy" id="1010633"/>
    <lineage>
        <taxon>Eukaryota</taxon>
        <taxon>Viridiplantae</taxon>
        <taxon>Streptophyta</taxon>
        <taxon>Embryophyta</taxon>
        <taxon>Tracheophyta</taxon>
        <taxon>Spermatophyta</taxon>
        <taxon>Magnoliopsida</taxon>
        <taxon>Liliopsida</taxon>
        <taxon>Poales</taxon>
        <taxon>Poaceae</taxon>
        <taxon>PACMAD clade</taxon>
        <taxon>Panicoideae</taxon>
        <taxon>Panicodae</taxon>
        <taxon>Paniceae</taxon>
        <taxon>Anthephorinae</taxon>
        <taxon>Digitaria</taxon>
    </lineage>
</organism>
<name>A0A835ELW5_9POAL</name>
<dbReference type="SUPFAM" id="SSF49599">
    <property type="entry name" value="TRAF domain-like"/>
    <property type="match status" value="1"/>
</dbReference>
<dbReference type="Proteomes" id="UP000636709">
    <property type="component" value="Unassembled WGS sequence"/>
</dbReference>
<reference evidence="5" key="1">
    <citation type="submission" date="2020-07" db="EMBL/GenBank/DDBJ databases">
        <title>Genome sequence and genetic diversity analysis of an under-domesticated orphan crop, white fonio (Digitaria exilis).</title>
        <authorList>
            <person name="Bennetzen J.L."/>
            <person name="Chen S."/>
            <person name="Ma X."/>
            <person name="Wang X."/>
            <person name="Yssel A.E.J."/>
            <person name="Chaluvadi S.R."/>
            <person name="Johnson M."/>
            <person name="Gangashetty P."/>
            <person name="Hamidou F."/>
            <person name="Sanogo M.D."/>
            <person name="Zwaenepoel A."/>
            <person name="Wallace J."/>
            <person name="Van De Peer Y."/>
            <person name="Van Deynze A."/>
        </authorList>
    </citation>
    <scope>NUCLEOTIDE SEQUENCE</scope>
    <source>
        <tissue evidence="5">Leaves</tissue>
    </source>
</reference>
<dbReference type="AlphaFoldDB" id="A0A835ELW5"/>
<comment type="pathway">
    <text evidence="1">Protein modification; protein ubiquitination.</text>
</comment>
<dbReference type="PROSITE" id="PS50097">
    <property type="entry name" value="BTB"/>
    <property type="match status" value="1"/>
</dbReference>
<dbReference type="GO" id="GO:0016567">
    <property type="term" value="P:protein ubiquitination"/>
    <property type="evidence" value="ECO:0007669"/>
    <property type="project" value="InterPro"/>
</dbReference>
<evidence type="ECO:0000259" key="4">
    <source>
        <dbReference type="PROSITE" id="PS50144"/>
    </source>
</evidence>
<dbReference type="Gene3D" id="1.25.40.420">
    <property type="match status" value="1"/>
</dbReference>
<dbReference type="SMART" id="SM00225">
    <property type="entry name" value="BTB"/>
    <property type="match status" value="1"/>
</dbReference>
<dbReference type="InterPro" id="IPR002083">
    <property type="entry name" value="MATH/TRAF_dom"/>
</dbReference>
<dbReference type="EMBL" id="JACEFO010001866">
    <property type="protein sequence ID" value="KAF8698191.1"/>
    <property type="molecule type" value="Genomic_DNA"/>
</dbReference>
<dbReference type="Gene3D" id="2.60.210.10">
    <property type="entry name" value="Apoptosis, Tumor Necrosis Factor Receptor Associated Protein 2, Chain A"/>
    <property type="match status" value="1"/>
</dbReference>
<evidence type="ECO:0000313" key="6">
    <source>
        <dbReference type="Proteomes" id="UP000636709"/>
    </source>
</evidence>